<evidence type="ECO:0000313" key="1">
    <source>
        <dbReference type="EMBL" id="GAX60553.1"/>
    </source>
</evidence>
<sequence>MAKEHKTNYKNKELSPIVNKLLECCEKRQSVFLYGDLLADDHENLMSKIRDMWARVYLKGGEGPYFWELIDCEFMNGEGVYNELAGRVDNNGVLLRDGLLFRCDGLIFLDNLHCRNNEDVENYINLAKIIAEHNGISKNKHLTTIFKDGKHLSQSVFEKNVYVSSPLPTIFEWLVVYTYNDLNDFPKPFPKPFLKQFKLISLDGGDAKEAGSEEELVDDLAQYKNSPLYKKTPKNAKWQDLTMAFPNHLEDKVGIIFKSTEKDTVSLKDLGFVDKKATRTFKPLESLVLLKRIANDNNKYSFPLGTDSERGTLNAQITSLRNVLRQCFGIDGDPVPANEKGGYRLLFKAYCYDLKEKQEVDTYLDSLKEYFTELKSEVSNTGVRRDKDKIKELKEAIQVVTKEITQRIPNMTIENVICFECDQNISIYKLVSDNTQILCSKCMPETASEYESKSVIDYKDNDISRS</sequence>
<organism evidence="1 2">
    <name type="scientific">Candidatus Scalindua japonica</name>
    <dbReference type="NCBI Taxonomy" id="1284222"/>
    <lineage>
        <taxon>Bacteria</taxon>
        <taxon>Pseudomonadati</taxon>
        <taxon>Planctomycetota</taxon>
        <taxon>Candidatus Brocadiia</taxon>
        <taxon>Candidatus Brocadiales</taxon>
        <taxon>Candidatus Scalinduaceae</taxon>
        <taxon>Candidatus Scalindua</taxon>
    </lineage>
</organism>
<accession>A0A286TXD6</accession>
<proteinExistence type="predicted"/>
<name>A0A286TXD6_9BACT</name>
<gene>
    <name evidence="1" type="ORF">SCALIN_C13_0065</name>
</gene>
<dbReference type="Proteomes" id="UP000218542">
    <property type="component" value="Unassembled WGS sequence"/>
</dbReference>
<keyword evidence="2" id="KW-1185">Reference proteome</keyword>
<reference evidence="2" key="1">
    <citation type="journal article" date="2017" name="Environ. Microbiol. Rep.">
        <title>Genetic Diversity of Marine Anaerobic Ammonium-Oxidizing Bacteria as Revealed by Genomic and Proteomic Analyses of 'Candidatus Scalindua japonica'.</title>
        <authorList>
            <person name="Oshiki M."/>
            <person name="Mizuto K."/>
            <person name="Kimura Z."/>
            <person name="Kindaichi T."/>
            <person name="Satoh H."/>
            <person name="Okabe S."/>
        </authorList>
    </citation>
    <scope>NUCLEOTIDE SEQUENCE [LARGE SCALE GENOMIC DNA]</scope>
    <source>
        <strain evidence="2">husup-a2</strain>
    </source>
</reference>
<evidence type="ECO:0000313" key="2">
    <source>
        <dbReference type="Proteomes" id="UP000218542"/>
    </source>
</evidence>
<comment type="caution">
    <text evidence="1">The sequence shown here is derived from an EMBL/GenBank/DDBJ whole genome shotgun (WGS) entry which is preliminary data.</text>
</comment>
<dbReference type="RefSeq" id="WP_096893952.1">
    <property type="nucleotide sequence ID" value="NZ_BAOS01000013.1"/>
</dbReference>
<protein>
    <submittedName>
        <fullName evidence="1">Uncharacterized protein</fullName>
    </submittedName>
</protein>
<dbReference type="AlphaFoldDB" id="A0A286TXD6"/>
<dbReference type="EMBL" id="BAOS01000013">
    <property type="protein sequence ID" value="GAX60553.1"/>
    <property type="molecule type" value="Genomic_DNA"/>
</dbReference>